<dbReference type="PATRIC" id="fig|512565.3.peg.2199"/>
<keyword evidence="4" id="KW-0274">FAD</keyword>
<dbReference type="PANTHER" id="PTHR42973:SF39">
    <property type="entry name" value="FAD-BINDING PCMH-TYPE DOMAIN-CONTAINING PROTEIN"/>
    <property type="match status" value="1"/>
</dbReference>
<dbReference type="Gene3D" id="3.40.462.20">
    <property type="match status" value="1"/>
</dbReference>
<evidence type="ECO:0000256" key="1">
    <source>
        <dbReference type="ARBA" id="ARBA00001974"/>
    </source>
</evidence>
<feature type="signal peptide" evidence="6">
    <location>
        <begin position="1"/>
        <end position="23"/>
    </location>
</feature>
<dbReference type="InterPro" id="IPR006093">
    <property type="entry name" value="Oxy_OxRdtase_FAD_BS"/>
</dbReference>
<dbReference type="GO" id="GO:0071949">
    <property type="term" value="F:FAD binding"/>
    <property type="evidence" value="ECO:0007669"/>
    <property type="project" value="InterPro"/>
</dbReference>
<evidence type="ECO:0000256" key="5">
    <source>
        <dbReference type="ARBA" id="ARBA00023002"/>
    </source>
</evidence>
<dbReference type="Proteomes" id="UP000007882">
    <property type="component" value="Chromosome"/>
</dbReference>
<protein>
    <recommendedName>
        <fullName evidence="7">FAD-binding PCMH-type domain-containing protein</fullName>
    </recommendedName>
</protein>
<reference evidence="8 9" key="1">
    <citation type="submission" date="2012-02" db="EMBL/GenBank/DDBJ databases">
        <title>Complete genome sequence of Actinoplanes missouriensis 431 (= NBRC 102363).</title>
        <authorList>
            <person name="Ohnishi Y."/>
            <person name="Ishikawa J."/>
            <person name="Sekine M."/>
            <person name="Hosoyama A."/>
            <person name="Harada T."/>
            <person name="Narita H."/>
            <person name="Hata T."/>
            <person name="Konno Y."/>
            <person name="Tutikane K."/>
            <person name="Fujita N."/>
            <person name="Horinouchi S."/>
            <person name="Hayakawa M."/>
        </authorList>
    </citation>
    <scope>NUCLEOTIDE SEQUENCE [LARGE SCALE GENOMIC DNA]</scope>
    <source>
        <strain evidence="9">ATCC 14538 / DSM 43046 / CBS 188.64 / JCM 3121 / NBRC 102363 / NCIMB 12654 / NRRL B-3342 / UNCC 431</strain>
    </source>
</reference>
<dbReference type="InterPro" id="IPR006094">
    <property type="entry name" value="Oxid_FAD_bind_N"/>
</dbReference>
<dbReference type="SUPFAM" id="SSF56176">
    <property type="entry name" value="FAD-binding/transporter-associated domain-like"/>
    <property type="match status" value="1"/>
</dbReference>
<dbReference type="Pfam" id="PF08031">
    <property type="entry name" value="BBE"/>
    <property type="match status" value="1"/>
</dbReference>
<keyword evidence="5" id="KW-0560">Oxidoreductase</keyword>
<feature type="chain" id="PRO_5003628491" description="FAD-binding PCMH-type domain-containing protein" evidence="6">
    <location>
        <begin position="24"/>
        <end position="497"/>
    </location>
</feature>
<accession>I0H335</accession>
<feature type="domain" description="FAD-binding PCMH-type" evidence="7">
    <location>
        <begin position="79"/>
        <end position="250"/>
    </location>
</feature>
<evidence type="ECO:0000256" key="2">
    <source>
        <dbReference type="ARBA" id="ARBA00005466"/>
    </source>
</evidence>
<dbReference type="InterPro" id="IPR036318">
    <property type="entry name" value="FAD-bd_PCMH-like_sf"/>
</dbReference>
<dbReference type="PANTHER" id="PTHR42973">
    <property type="entry name" value="BINDING OXIDOREDUCTASE, PUTATIVE (AFU_ORTHOLOGUE AFUA_1G17690)-RELATED"/>
    <property type="match status" value="1"/>
</dbReference>
<dbReference type="InterPro" id="IPR016169">
    <property type="entry name" value="FAD-bd_PCMH_sub2"/>
</dbReference>
<dbReference type="PROSITE" id="PS51387">
    <property type="entry name" value="FAD_PCMH"/>
    <property type="match status" value="1"/>
</dbReference>
<dbReference type="KEGG" id="ams:AMIS_22020"/>
<dbReference type="AlphaFoldDB" id="I0H335"/>
<organism evidence="8 9">
    <name type="scientific">Actinoplanes missouriensis (strain ATCC 14538 / DSM 43046 / CBS 188.64 / JCM 3121 / NBRC 102363 / NCIMB 12654 / NRRL B-3342 / UNCC 431)</name>
    <dbReference type="NCBI Taxonomy" id="512565"/>
    <lineage>
        <taxon>Bacteria</taxon>
        <taxon>Bacillati</taxon>
        <taxon>Actinomycetota</taxon>
        <taxon>Actinomycetes</taxon>
        <taxon>Micromonosporales</taxon>
        <taxon>Micromonosporaceae</taxon>
        <taxon>Actinoplanes</taxon>
    </lineage>
</organism>
<dbReference type="InterPro" id="IPR016167">
    <property type="entry name" value="FAD-bd_PCMH_sub1"/>
</dbReference>
<evidence type="ECO:0000256" key="6">
    <source>
        <dbReference type="SAM" id="SignalP"/>
    </source>
</evidence>
<comment type="similarity">
    <text evidence="2">Belongs to the oxygen-dependent FAD-linked oxidoreductase family.</text>
</comment>
<evidence type="ECO:0000313" key="8">
    <source>
        <dbReference type="EMBL" id="BAL87422.1"/>
    </source>
</evidence>
<keyword evidence="9" id="KW-1185">Reference proteome</keyword>
<evidence type="ECO:0000256" key="4">
    <source>
        <dbReference type="ARBA" id="ARBA00022827"/>
    </source>
</evidence>
<dbReference type="STRING" id="512565.AMIS_22020"/>
<proteinExistence type="inferred from homology"/>
<dbReference type="InterPro" id="IPR016166">
    <property type="entry name" value="FAD-bd_PCMH"/>
</dbReference>
<dbReference type="InterPro" id="IPR012951">
    <property type="entry name" value="BBE"/>
</dbReference>
<gene>
    <name evidence="8" type="ordered locus">AMIS_22020</name>
</gene>
<dbReference type="InterPro" id="IPR006311">
    <property type="entry name" value="TAT_signal"/>
</dbReference>
<dbReference type="Pfam" id="PF01565">
    <property type="entry name" value="FAD_binding_4"/>
    <property type="match status" value="1"/>
</dbReference>
<dbReference type="HOGENOM" id="CLU_018354_10_2_11"/>
<sequence length="497" mass="52140">MAMLSRRAVLGAGAAALTGSAIAAAGSDSASARPRVTPTIGRRATPNWTALAASLDGTVALPGTAGYDSARQLADPRFDRIRPPAVARCAHAADVAEVIRFARREHVPVVTRGGGHSYVGASTASAGIVLDLRGLAGIRYDWGSQTAAIGGGARLIDVYNRLGAAGRAIPSGSCGSVGISGITLGGGIGMASGRYGLTCDAVTAAEVVTADGSRRTVDAERDRDLFWALRGGGGGQFGVVTGWRMRTHRATSVGSFVLTYPWRDAARVAAGWQARLSVAPDETWSTCQFASDARGRLSVRISGVVLEGDPAAEAAEIARATGIEPADAKLERRPHLDVVHDRAGCADGAGCAERSTQLAGSEIFRSVLPGPAITALLAIVERRARERKPGIAKFKRLTGAPARVAPEATAFPWRGAHTMLQWLVLPAESGSGSESDGYAWIESGHRAMSRWSAGRYVNYLEPSPASLPRYYGANFSRLRWIRATVDPQALFRSPYAL</sequence>
<comment type="cofactor">
    <cofactor evidence="1">
        <name>FAD</name>
        <dbReference type="ChEBI" id="CHEBI:57692"/>
    </cofactor>
</comment>
<evidence type="ECO:0000313" key="9">
    <source>
        <dbReference type="Proteomes" id="UP000007882"/>
    </source>
</evidence>
<dbReference type="InterPro" id="IPR050416">
    <property type="entry name" value="FAD-linked_Oxidoreductase"/>
</dbReference>
<dbReference type="EMBL" id="AP012319">
    <property type="protein sequence ID" value="BAL87422.1"/>
    <property type="molecule type" value="Genomic_DNA"/>
</dbReference>
<keyword evidence="6" id="KW-0732">Signal</keyword>
<evidence type="ECO:0000256" key="3">
    <source>
        <dbReference type="ARBA" id="ARBA00022630"/>
    </source>
</evidence>
<dbReference type="PROSITE" id="PS00862">
    <property type="entry name" value="OX2_COVAL_FAD"/>
    <property type="match status" value="1"/>
</dbReference>
<evidence type="ECO:0000259" key="7">
    <source>
        <dbReference type="PROSITE" id="PS51387"/>
    </source>
</evidence>
<dbReference type="Gene3D" id="3.30.43.10">
    <property type="entry name" value="Uridine Diphospho-n-acetylenolpyruvylglucosamine Reductase, domain 2"/>
    <property type="match status" value="1"/>
</dbReference>
<dbReference type="PROSITE" id="PS51318">
    <property type="entry name" value="TAT"/>
    <property type="match status" value="1"/>
</dbReference>
<dbReference type="Gene3D" id="3.30.465.10">
    <property type="match status" value="1"/>
</dbReference>
<dbReference type="GO" id="GO:0016491">
    <property type="term" value="F:oxidoreductase activity"/>
    <property type="evidence" value="ECO:0007669"/>
    <property type="project" value="UniProtKB-KW"/>
</dbReference>
<name>I0H335_ACTM4</name>
<dbReference type="eggNOG" id="COG0277">
    <property type="taxonomic scope" value="Bacteria"/>
</dbReference>
<keyword evidence="3" id="KW-0285">Flavoprotein</keyword>